<keyword evidence="3 8" id="KW-0349">Heme</keyword>
<evidence type="ECO:0000256" key="2">
    <source>
        <dbReference type="ARBA" id="ARBA00010617"/>
    </source>
</evidence>
<evidence type="ECO:0000256" key="8">
    <source>
        <dbReference type="PIRSR" id="PIRSR602403-1"/>
    </source>
</evidence>
<dbReference type="VEuPathDB" id="FungiDB:BDV34DRAFT_216606"/>
<dbReference type="OMA" id="NIVTHRE"/>
<dbReference type="InterPro" id="IPR002403">
    <property type="entry name" value="Cyt_P450_E_grp-IV"/>
</dbReference>
<dbReference type="GO" id="GO:0016705">
    <property type="term" value="F:oxidoreductase activity, acting on paired donors, with incorporation or reduction of molecular oxygen"/>
    <property type="evidence" value="ECO:0007669"/>
    <property type="project" value="InterPro"/>
</dbReference>
<dbReference type="InterPro" id="IPR050121">
    <property type="entry name" value="Cytochrome_P450_monoxygenase"/>
</dbReference>
<protein>
    <submittedName>
        <fullName evidence="9">Cytochrome P450</fullName>
    </submittedName>
</protein>
<keyword evidence="4 8" id="KW-0479">Metal-binding</keyword>
<evidence type="ECO:0000313" key="10">
    <source>
        <dbReference type="Proteomes" id="UP000326532"/>
    </source>
</evidence>
<dbReference type="Proteomes" id="UP000326532">
    <property type="component" value="Unassembled WGS sequence"/>
</dbReference>
<keyword evidence="7" id="KW-0503">Monooxygenase</keyword>
<dbReference type="GO" id="GO:0020037">
    <property type="term" value="F:heme binding"/>
    <property type="evidence" value="ECO:0007669"/>
    <property type="project" value="InterPro"/>
</dbReference>
<dbReference type="Gene3D" id="1.10.630.10">
    <property type="entry name" value="Cytochrome P450"/>
    <property type="match status" value="2"/>
</dbReference>
<evidence type="ECO:0000256" key="1">
    <source>
        <dbReference type="ARBA" id="ARBA00001971"/>
    </source>
</evidence>
<keyword evidence="5" id="KW-0560">Oxidoreductase</keyword>
<evidence type="ECO:0000256" key="3">
    <source>
        <dbReference type="ARBA" id="ARBA00022617"/>
    </source>
</evidence>
<name>A0A5N6D7X4_ASPPA</name>
<dbReference type="InterPro" id="IPR001128">
    <property type="entry name" value="Cyt_P450"/>
</dbReference>
<evidence type="ECO:0000256" key="4">
    <source>
        <dbReference type="ARBA" id="ARBA00022723"/>
    </source>
</evidence>
<keyword evidence="6 8" id="KW-0408">Iron</keyword>
<dbReference type="Pfam" id="PF00067">
    <property type="entry name" value="p450"/>
    <property type="match status" value="1"/>
</dbReference>
<comment type="cofactor">
    <cofactor evidence="1 8">
        <name>heme</name>
        <dbReference type="ChEBI" id="CHEBI:30413"/>
    </cofactor>
</comment>
<evidence type="ECO:0000256" key="6">
    <source>
        <dbReference type="ARBA" id="ARBA00023004"/>
    </source>
</evidence>
<evidence type="ECO:0000256" key="7">
    <source>
        <dbReference type="ARBA" id="ARBA00023033"/>
    </source>
</evidence>
<keyword evidence="10" id="KW-1185">Reference proteome</keyword>
<reference evidence="9 10" key="1">
    <citation type="submission" date="2019-04" db="EMBL/GenBank/DDBJ databases">
        <title>Fungal friends and foes A comparative genomics study of 23 Aspergillus species from section Flavi.</title>
        <authorList>
            <consortium name="DOE Joint Genome Institute"/>
            <person name="Kjaerbolling I."/>
            <person name="Vesth T.C."/>
            <person name="Frisvad J.C."/>
            <person name="Nybo J.L."/>
            <person name="Theobald S."/>
            <person name="Kildgaard S."/>
            <person name="Petersen T.I."/>
            <person name="Kuo A."/>
            <person name="Sato A."/>
            <person name="Lyhne E.K."/>
            <person name="Kogle M.E."/>
            <person name="Wiebenga A."/>
            <person name="Kun R.S."/>
            <person name="Lubbers R.J."/>
            <person name="Makela M.R."/>
            <person name="Barry K."/>
            <person name="Chovatia M."/>
            <person name="Clum A."/>
            <person name="Daum C."/>
            <person name="Haridas S."/>
            <person name="He G."/>
            <person name="LaButti K."/>
            <person name="Lipzen A."/>
            <person name="Mondo S."/>
            <person name="Pangilinan J."/>
            <person name="Riley R."/>
            <person name="Salamov A."/>
            <person name="Simmons B.A."/>
            <person name="Magnuson J.K."/>
            <person name="Henrissat B."/>
            <person name="Mortensen U.H."/>
            <person name="Larsen T.O."/>
            <person name="De vries R.P."/>
            <person name="Grigoriev I.V."/>
            <person name="Machida M."/>
            <person name="Baker S.E."/>
            <person name="Andersen M.R."/>
        </authorList>
    </citation>
    <scope>NUCLEOTIDE SEQUENCE [LARGE SCALE GENOMIC DNA]</scope>
    <source>
        <strain evidence="9 10">CBS 117618</strain>
    </source>
</reference>
<organism evidence="9 10">
    <name type="scientific">Aspergillus parasiticus</name>
    <dbReference type="NCBI Taxonomy" id="5067"/>
    <lineage>
        <taxon>Eukaryota</taxon>
        <taxon>Fungi</taxon>
        <taxon>Dikarya</taxon>
        <taxon>Ascomycota</taxon>
        <taxon>Pezizomycotina</taxon>
        <taxon>Eurotiomycetes</taxon>
        <taxon>Eurotiomycetidae</taxon>
        <taxon>Eurotiales</taxon>
        <taxon>Aspergillaceae</taxon>
        <taxon>Aspergillus</taxon>
        <taxon>Aspergillus subgen. Circumdati</taxon>
    </lineage>
</organism>
<comment type="similarity">
    <text evidence="2">Belongs to the cytochrome P450 family.</text>
</comment>
<dbReference type="PANTHER" id="PTHR24305:SF157">
    <property type="entry name" value="N-ACETYLTRYPTOPHAN 6-HYDROXYLASE IVOC-RELATED"/>
    <property type="match status" value="1"/>
</dbReference>
<dbReference type="AlphaFoldDB" id="A0A5N6D7X4"/>
<dbReference type="PANTHER" id="PTHR24305">
    <property type="entry name" value="CYTOCHROME P450"/>
    <property type="match status" value="1"/>
</dbReference>
<evidence type="ECO:0000256" key="5">
    <source>
        <dbReference type="ARBA" id="ARBA00023002"/>
    </source>
</evidence>
<evidence type="ECO:0000313" key="9">
    <source>
        <dbReference type="EMBL" id="KAB8201039.1"/>
    </source>
</evidence>
<dbReference type="GO" id="GO:0004497">
    <property type="term" value="F:monooxygenase activity"/>
    <property type="evidence" value="ECO:0007669"/>
    <property type="project" value="UniProtKB-KW"/>
</dbReference>
<dbReference type="PRINTS" id="PR00465">
    <property type="entry name" value="EP450IV"/>
</dbReference>
<proteinExistence type="inferred from homology"/>
<gene>
    <name evidence="9" type="ORF">BDV34DRAFT_216606</name>
</gene>
<feature type="binding site" description="axial binding residue" evidence="8">
    <location>
        <position position="356"/>
    </location>
    <ligand>
        <name>heme</name>
        <dbReference type="ChEBI" id="CHEBI:30413"/>
    </ligand>
    <ligandPart>
        <name>Fe</name>
        <dbReference type="ChEBI" id="CHEBI:18248"/>
    </ligandPart>
</feature>
<dbReference type="SUPFAM" id="SSF48264">
    <property type="entry name" value="Cytochrome P450"/>
    <property type="match status" value="1"/>
</dbReference>
<accession>A0A5N6D7X4</accession>
<dbReference type="GO" id="GO:0005506">
    <property type="term" value="F:iron ion binding"/>
    <property type="evidence" value="ECO:0007669"/>
    <property type="project" value="InterPro"/>
</dbReference>
<dbReference type="InterPro" id="IPR036396">
    <property type="entry name" value="Cyt_P450_sf"/>
</dbReference>
<dbReference type="EMBL" id="ML735028">
    <property type="protein sequence ID" value="KAB8201039.1"/>
    <property type="molecule type" value="Genomic_DNA"/>
</dbReference>
<sequence length="413" mass="47307">MLSLTPHDLKAYSIIIGISEALGPMAIVASYRLYFHPLHSFPGPKLAVITSLHEFYYAVIKDETDKSKGPIVRITPDELHIRDSSFYNEIYAGGSHMRDKSSSFVRFFVDHNHHQLRLLNMRPLIQGKIDTLMQHFGKAQKEQSVINLSITFSALNHCSLKDIGHLSEIETMIQVFGLFGYFFRLIPFYMPRIRCIPSKVMEKILLPSARVIKQTETTSWILSVTMFYLLNNKESPFRLYEELRYVMPQLNYVSNLPELETLPLLRAVIQEGLWLSFGVLTRLPRVAPIKALNSKGHIIPPGISTPVSQSICFVHMDPQHFLDPHTFNPERWLGTAEERKALESVLVPFPRGNRQCLGIKHVCSPHFFFLGLDLRTFSGDTNHAISRLGYFRPNFYGIPKINTVANYYELEVG</sequence>